<dbReference type="OrthoDB" id="6790279at2"/>
<keyword evidence="6" id="KW-0016">Alginate biosynthesis</keyword>
<proteinExistence type="predicted"/>
<feature type="domain" description="AlgX/AlgJ SGNH hydrolase-like" evidence="8">
    <location>
        <begin position="37"/>
        <end position="296"/>
    </location>
</feature>
<name>A0A4U1I605_9BURK</name>
<evidence type="ECO:0000259" key="8">
    <source>
        <dbReference type="Pfam" id="PF16822"/>
    </source>
</evidence>
<dbReference type="AlphaFoldDB" id="A0A4U1I605"/>
<dbReference type="EMBL" id="SWJE01000006">
    <property type="protein sequence ID" value="TKC88794.1"/>
    <property type="molecule type" value="Genomic_DNA"/>
</dbReference>
<dbReference type="RefSeq" id="WP_136895291.1">
    <property type="nucleotide sequence ID" value="NZ_SWJE01000006.1"/>
</dbReference>
<dbReference type="GO" id="GO:0042121">
    <property type="term" value="P:alginic acid biosynthetic process"/>
    <property type="evidence" value="ECO:0007669"/>
    <property type="project" value="UniProtKB-UniPathway"/>
</dbReference>
<gene>
    <name evidence="9" type="ORF">FAZ69_13695</name>
</gene>
<evidence type="ECO:0000313" key="10">
    <source>
        <dbReference type="Proteomes" id="UP000305539"/>
    </source>
</evidence>
<evidence type="ECO:0000256" key="3">
    <source>
        <dbReference type="ARBA" id="ARBA00022679"/>
    </source>
</evidence>
<dbReference type="Pfam" id="PF16822">
    <property type="entry name" value="ALGX"/>
    <property type="match status" value="1"/>
</dbReference>
<organism evidence="9 10">
    <name type="scientific">Trinickia terrae</name>
    <dbReference type="NCBI Taxonomy" id="2571161"/>
    <lineage>
        <taxon>Bacteria</taxon>
        <taxon>Pseudomonadati</taxon>
        <taxon>Pseudomonadota</taxon>
        <taxon>Betaproteobacteria</taxon>
        <taxon>Burkholderiales</taxon>
        <taxon>Burkholderiaceae</taxon>
        <taxon>Trinickia</taxon>
    </lineage>
</organism>
<evidence type="ECO:0000256" key="5">
    <source>
        <dbReference type="ARBA" id="ARBA00022764"/>
    </source>
</evidence>
<keyword evidence="5" id="KW-0574">Periplasm</keyword>
<dbReference type="UniPathway" id="UPA00286"/>
<dbReference type="InterPro" id="IPR031811">
    <property type="entry name" value="ALGX/ALGJ_SGNH-like"/>
</dbReference>
<dbReference type="GO" id="GO:0016740">
    <property type="term" value="F:transferase activity"/>
    <property type="evidence" value="ECO:0007669"/>
    <property type="project" value="UniProtKB-KW"/>
</dbReference>
<keyword evidence="4 7" id="KW-0732">Signal</keyword>
<comment type="caution">
    <text evidence="9">The sequence shown here is derived from an EMBL/GenBank/DDBJ whole genome shotgun (WGS) entry which is preliminary data.</text>
</comment>
<accession>A0A4U1I605</accession>
<dbReference type="Proteomes" id="UP000305539">
    <property type="component" value="Unassembled WGS sequence"/>
</dbReference>
<protein>
    <submittedName>
        <fullName evidence="9">Twin-arginine translocation pathway signal</fullName>
    </submittedName>
</protein>
<sequence length="330" mass="35965">MKDRDSLKSKPNRSRWTRFAALAVLALGSQARAAPSVIEGQDGWLFPGWESTGKVNRAQLEADIKLIQQTKDDLAAKHVALVLMVVPAKAPFYPQRLPAGTTLSPQVQSRYGDILGMLSAAGIATFDDRQVLQSVEHGQQTAFYRADYHWTAWAAEASADATAALIRSQFDLPASGTGTVLGEWTNDRRYGDLAMNFMSPEDRKRIGRDTYTVRKQADGGDGLLADSAPPQVQVVGNSFVQPYLGYSQKLSNALGQPVGLMWNPGNVGPWKTFLDTVESPAFAQHRPRVVVWQLNEAQLENSPNSADSWDPAGLVSAGTWLGRVTTALAR</sequence>
<evidence type="ECO:0000313" key="9">
    <source>
        <dbReference type="EMBL" id="TKC88794.1"/>
    </source>
</evidence>
<evidence type="ECO:0000256" key="1">
    <source>
        <dbReference type="ARBA" id="ARBA00004418"/>
    </source>
</evidence>
<evidence type="ECO:0000256" key="6">
    <source>
        <dbReference type="ARBA" id="ARBA00022841"/>
    </source>
</evidence>
<reference evidence="9 10" key="1">
    <citation type="submission" date="2019-04" db="EMBL/GenBank/DDBJ databases">
        <title>Trinickia sp. 7GSK02, isolated from subtropical forest soil.</title>
        <authorList>
            <person name="Gao Z.-H."/>
            <person name="Qiu L.-H."/>
        </authorList>
    </citation>
    <scope>NUCLEOTIDE SEQUENCE [LARGE SCALE GENOMIC DNA]</scope>
    <source>
        <strain evidence="9 10">7GSK02</strain>
    </source>
</reference>
<comment type="subcellular location">
    <subcellularLocation>
        <location evidence="1">Periplasm</location>
    </subcellularLocation>
</comment>
<dbReference type="GO" id="GO:0042597">
    <property type="term" value="C:periplasmic space"/>
    <property type="evidence" value="ECO:0007669"/>
    <property type="project" value="UniProtKB-SubCell"/>
</dbReference>
<evidence type="ECO:0000256" key="2">
    <source>
        <dbReference type="ARBA" id="ARBA00005182"/>
    </source>
</evidence>
<evidence type="ECO:0000256" key="4">
    <source>
        <dbReference type="ARBA" id="ARBA00022729"/>
    </source>
</evidence>
<keyword evidence="3" id="KW-0808">Transferase</keyword>
<comment type="pathway">
    <text evidence="2">Glycan biosynthesis; alginate biosynthesis.</text>
</comment>
<feature type="chain" id="PRO_5020767804" evidence="7">
    <location>
        <begin position="34"/>
        <end position="330"/>
    </location>
</feature>
<feature type="signal peptide" evidence="7">
    <location>
        <begin position="1"/>
        <end position="33"/>
    </location>
</feature>
<evidence type="ECO:0000256" key="7">
    <source>
        <dbReference type="SAM" id="SignalP"/>
    </source>
</evidence>
<keyword evidence="10" id="KW-1185">Reference proteome</keyword>